<keyword evidence="2" id="KW-0732">Signal</keyword>
<organism evidence="5 7">
    <name type="scientific">Clostridium tepidum</name>
    <dbReference type="NCBI Taxonomy" id="1962263"/>
    <lineage>
        <taxon>Bacteria</taxon>
        <taxon>Bacillati</taxon>
        <taxon>Bacillota</taxon>
        <taxon>Clostridia</taxon>
        <taxon>Eubacteriales</taxon>
        <taxon>Clostridiaceae</taxon>
        <taxon>Clostridium</taxon>
    </lineage>
</organism>
<evidence type="ECO:0000256" key="1">
    <source>
        <dbReference type="SAM" id="MobiDB-lite"/>
    </source>
</evidence>
<evidence type="ECO:0000313" key="6">
    <source>
        <dbReference type="Proteomes" id="UP000190206"/>
    </source>
</evidence>
<dbReference type="EMBL" id="MRAD01000006">
    <property type="protein sequence ID" value="OOO62325.1"/>
    <property type="molecule type" value="Genomic_DNA"/>
</dbReference>
<dbReference type="AlphaFoldDB" id="A0A1S9IGJ1"/>
<keyword evidence="6" id="KW-1185">Reference proteome</keyword>
<evidence type="ECO:0000256" key="2">
    <source>
        <dbReference type="SAM" id="SignalP"/>
    </source>
</evidence>
<dbReference type="Gene3D" id="1.10.10.10">
    <property type="entry name" value="Winged helix-like DNA-binding domain superfamily/Winged helix DNA-binding domain"/>
    <property type="match status" value="1"/>
</dbReference>
<comment type="caution">
    <text evidence="5">The sequence shown here is derived from an EMBL/GenBank/DDBJ whole genome shotgun (WGS) entry which is preliminary data.</text>
</comment>
<feature type="signal peptide" evidence="2">
    <location>
        <begin position="1"/>
        <end position="24"/>
    </location>
</feature>
<feature type="compositionally biased region" description="Low complexity" evidence="1">
    <location>
        <begin position="56"/>
        <end position="66"/>
    </location>
</feature>
<feature type="domain" description="Putative host cell surface-exposed lipoprotein Ltp-like HTH region" evidence="3">
    <location>
        <begin position="69"/>
        <end position="107"/>
    </location>
</feature>
<evidence type="ECO:0000259" key="3">
    <source>
        <dbReference type="Pfam" id="PF07553"/>
    </source>
</evidence>
<feature type="compositionally biased region" description="Basic and acidic residues" evidence="1">
    <location>
        <begin position="36"/>
        <end position="55"/>
    </location>
</feature>
<accession>A0A1S9IGJ1</accession>
<evidence type="ECO:0000313" key="4">
    <source>
        <dbReference type="EMBL" id="OOO62325.1"/>
    </source>
</evidence>
<dbReference type="STRING" id="1962263.BS637_07625"/>
<dbReference type="Proteomes" id="UP000190206">
    <property type="component" value="Unassembled WGS sequence"/>
</dbReference>
<gene>
    <name evidence="4" type="ORF">BS637_07625</name>
    <name evidence="5" type="ORF">BS638_03685</name>
</gene>
<sequence>MKRKITVLMATIVLTFSIMGCDSAALTESKNNATVTKEEKTNKNELKETKDKESTTEQQTTTSSQTMGQKNALKAAESYLGFMAFSYQSLVEQLEFDGYTHEEAVYGAEANGY</sequence>
<proteinExistence type="predicted"/>
<dbReference type="Proteomes" id="UP000190256">
    <property type="component" value="Unassembled WGS sequence"/>
</dbReference>
<feature type="region of interest" description="Disordered" evidence="1">
    <location>
        <begin position="32"/>
        <end position="69"/>
    </location>
</feature>
<evidence type="ECO:0000313" key="7">
    <source>
        <dbReference type="Proteomes" id="UP000190256"/>
    </source>
</evidence>
<dbReference type="Pfam" id="PF07553">
    <property type="entry name" value="Lipoprotein_Ltp"/>
    <property type="match status" value="1"/>
</dbReference>
<protein>
    <recommendedName>
        <fullName evidence="3">Putative host cell surface-exposed lipoprotein Ltp-like HTH region domain-containing protein</fullName>
    </recommendedName>
</protein>
<name>A0A1S9IGJ1_9CLOT</name>
<feature type="chain" id="PRO_5039684569" description="Putative host cell surface-exposed lipoprotein Ltp-like HTH region domain-containing protein" evidence="2">
    <location>
        <begin position="25"/>
        <end position="113"/>
    </location>
</feature>
<dbReference type="EMBL" id="MRAE01000005">
    <property type="protein sequence ID" value="OOO69382.1"/>
    <property type="molecule type" value="Genomic_DNA"/>
</dbReference>
<reference evidence="5 7" key="2">
    <citation type="submission" date="2016-12" db="EMBL/GenBank/DDBJ databases">
        <title>Clostridium tepidum sp. nov., a close relative of Clostridium sporogenes and Clostridium botulinum Group I.</title>
        <authorList>
            <person name="Dobritsa A.P."/>
            <person name="Kutumbaka K.K."/>
            <person name="Werner K."/>
            <person name="Wiedmann M."/>
            <person name="Asmus A."/>
            <person name="Samadpour M."/>
        </authorList>
    </citation>
    <scope>NUCLEOTIDE SEQUENCE [LARGE SCALE GENOMIC DNA]</scope>
    <source>
        <strain evidence="5 7">IEH 97212</strain>
    </source>
</reference>
<evidence type="ECO:0000313" key="5">
    <source>
        <dbReference type="EMBL" id="OOO69382.1"/>
    </source>
</evidence>
<dbReference type="InterPro" id="IPR011434">
    <property type="entry name" value="Ltp-like_HTH"/>
</dbReference>
<reference evidence="4 6" key="1">
    <citation type="submission" date="2016-12" db="EMBL/GenBank/DDBJ databases">
        <title>Clostridium tepidum sp. nov., a close relative of Clostridium sporogenes and Clostridium botulinum Group I.</title>
        <authorList>
            <person name="Dobritsa A.P."/>
            <person name="Kutumbaka K."/>
            <person name="Werner K."/>
            <person name="Samadpour M."/>
        </authorList>
    </citation>
    <scope>NUCLEOTIDE SEQUENCE [LARGE SCALE GENOMIC DNA]</scope>
    <source>
        <strain evidence="4 6">PE</strain>
    </source>
</reference>
<dbReference type="InterPro" id="IPR036388">
    <property type="entry name" value="WH-like_DNA-bd_sf"/>
</dbReference>
<dbReference type="PROSITE" id="PS51257">
    <property type="entry name" value="PROKAR_LIPOPROTEIN"/>
    <property type="match status" value="1"/>
</dbReference>